<evidence type="ECO:0000256" key="12">
    <source>
        <dbReference type="SAM" id="SignalP"/>
    </source>
</evidence>
<proteinExistence type="inferred from homology"/>
<keyword evidence="10 11" id="KW-0998">Cell outer membrane</keyword>
<feature type="domain" description="TonB-dependent receptor plug" evidence="13">
    <location>
        <begin position="49"/>
        <end position="155"/>
    </location>
</feature>
<feature type="chain" id="PRO_5037712677" evidence="12">
    <location>
        <begin position="25"/>
        <end position="442"/>
    </location>
</feature>
<keyword evidence="15" id="KW-1185">Reference proteome</keyword>
<dbReference type="InterPro" id="IPR012910">
    <property type="entry name" value="Plug_dom"/>
</dbReference>
<reference evidence="14" key="1">
    <citation type="submission" date="2021-02" db="EMBL/GenBank/DDBJ databases">
        <title>PHA producing bacteria isolated from coastal sediment in Guangdong, Shenzhen.</title>
        <authorList>
            <person name="Zheng W."/>
            <person name="Yu S."/>
            <person name="Huang Y."/>
        </authorList>
    </citation>
    <scope>NUCLEOTIDE SEQUENCE</scope>
    <source>
        <strain evidence="14">TN14-10</strain>
    </source>
</reference>
<accession>A0A939DET1</accession>
<dbReference type="EMBL" id="JAFKCZ010000004">
    <property type="protein sequence ID" value="MBN7796207.1"/>
    <property type="molecule type" value="Genomic_DNA"/>
</dbReference>
<evidence type="ECO:0000313" key="15">
    <source>
        <dbReference type="Proteomes" id="UP000664303"/>
    </source>
</evidence>
<evidence type="ECO:0000256" key="11">
    <source>
        <dbReference type="PROSITE-ProRule" id="PRU01360"/>
    </source>
</evidence>
<evidence type="ECO:0000256" key="8">
    <source>
        <dbReference type="ARBA" id="ARBA00023077"/>
    </source>
</evidence>
<keyword evidence="9 11" id="KW-0472">Membrane</keyword>
<name>A0A939DET1_9GAMM</name>
<evidence type="ECO:0000256" key="10">
    <source>
        <dbReference type="ARBA" id="ARBA00023237"/>
    </source>
</evidence>
<keyword evidence="7" id="KW-0406">Ion transport</keyword>
<dbReference type="AlphaFoldDB" id="A0A939DET1"/>
<keyword evidence="5 11" id="KW-0812">Transmembrane</keyword>
<evidence type="ECO:0000256" key="9">
    <source>
        <dbReference type="ARBA" id="ARBA00023136"/>
    </source>
</evidence>
<dbReference type="InterPro" id="IPR039426">
    <property type="entry name" value="TonB-dep_rcpt-like"/>
</dbReference>
<evidence type="ECO:0000256" key="4">
    <source>
        <dbReference type="ARBA" id="ARBA00022496"/>
    </source>
</evidence>
<comment type="similarity">
    <text evidence="11">Belongs to the TonB-dependent receptor family.</text>
</comment>
<keyword evidence="3 11" id="KW-1134">Transmembrane beta strand</keyword>
<keyword evidence="12" id="KW-0732">Signal</keyword>
<evidence type="ECO:0000256" key="2">
    <source>
        <dbReference type="ARBA" id="ARBA00022448"/>
    </source>
</evidence>
<keyword evidence="4" id="KW-0410">Iron transport</keyword>
<dbReference type="SUPFAM" id="SSF56935">
    <property type="entry name" value="Porins"/>
    <property type="match status" value="1"/>
</dbReference>
<dbReference type="InterPro" id="IPR036942">
    <property type="entry name" value="Beta-barrel_TonB_sf"/>
</dbReference>
<dbReference type="Gene3D" id="2.40.170.20">
    <property type="entry name" value="TonB-dependent receptor, beta-barrel domain"/>
    <property type="match status" value="1"/>
</dbReference>
<organism evidence="14 15">
    <name type="scientific">Parahaliea mediterranea</name>
    <dbReference type="NCBI Taxonomy" id="651086"/>
    <lineage>
        <taxon>Bacteria</taxon>
        <taxon>Pseudomonadati</taxon>
        <taxon>Pseudomonadota</taxon>
        <taxon>Gammaproteobacteria</taxon>
        <taxon>Cellvibrionales</taxon>
        <taxon>Halieaceae</taxon>
        <taxon>Parahaliea</taxon>
    </lineage>
</organism>
<keyword evidence="2 11" id="KW-0813">Transport</keyword>
<keyword evidence="6" id="KW-0408">Iron</keyword>
<dbReference type="RefSeq" id="WP_206559650.1">
    <property type="nucleotide sequence ID" value="NZ_JAFKCZ010000004.1"/>
</dbReference>
<evidence type="ECO:0000256" key="6">
    <source>
        <dbReference type="ARBA" id="ARBA00023004"/>
    </source>
</evidence>
<dbReference type="PANTHER" id="PTHR32552">
    <property type="entry name" value="FERRICHROME IRON RECEPTOR-RELATED"/>
    <property type="match status" value="1"/>
</dbReference>
<dbReference type="GO" id="GO:0009279">
    <property type="term" value="C:cell outer membrane"/>
    <property type="evidence" value="ECO:0007669"/>
    <property type="project" value="UniProtKB-SubCell"/>
</dbReference>
<evidence type="ECO:0000256" key="1">
    <source>
        <dbReference type="ARBA" id="ARBA00004571"/>
    </source>
</evidence>
<comment type="caution">
    <text evidence="14">The sequence shown here is derived from an EMBL/GenBank/DDBJ whole genome shotgun (WGS) entry which is preliminary data.</text>
</comment>
<keyword evidence="14" id="KW-0675">Receptor</keyword>
<dbReference type="Pfam" id="PF07715">
    <property type="entry name" value="Plug"/>
    <property type="match status" value="1"/>
</dbReference>
<evidence type="ECO:0000256" key="7">
    <source>
        <dbReference type="ARBA" id="ARBA00023065"/>
    </source>
</evidence>
<dbReference type="PROSITE" id="PS52016">
    <property type="entry name" value="TONB_DEPENDENT_REC_3"/>
    <property type="match status" value="1"/>
</dbReference>
<feature type="signal peptide" evidence="12">
    <location>
        <begin position="1"/>
        <end position="24"/>
    </location>
</feature>
<evidence type="ECO:0000256" key="3">
    <source>
        <dbReference type="ARBA" id="ARBA00022452"/>
    </source>
</evidence>
<dbReference type="Proteomes" id="UP000664303">
    <property type="component" value="Unassembled WGS sequence"/>
</dbReference>
<sequence length="442" mass="47460">MKNKLSILAAAVSAVLLATAGARAQGGGQSAGLLEEVMVTARKVTESMQSVPVAVNSLSGADMRALGATTTRDVLAFTPGATVTTAVADVSGISLRGVDSGNRGASEDSGVMVMVDGEVVSRGFMHNGNIYDVARVEVLRGPQGSTFGRNATAGVVNFVSERPSEDFDAGVIADLGDYNFRAVEAFVNGALGNGISGRLSGKYSARDGYTEHAFTGEDIDAQDDISLRGQLLFEPADDLAVLLKAHWADFHSDAFSPRKTNVFAEPVGMAPFTGWGFVQYEEVSRDPWKVINSTTGGGYDRQVWGALADIRWDIGDLSLVSITTYRNGEDDSNTDLGGTPYDLVLEQSTNDATTYSQELRLNNELQDAASFGWQMGLYYLHEEHERSADTVFLQGFASSSRMPVSIRHRSWASYPCRPWTISQRPSAWCRITKPTAMGCSGK</sequence>
<evidence type="ECO:0000259" key="13">
    <source>
        <dbReference type="Pfam" id="PF07715"/>
    </source>
</evidence>
<evidence type="ECO:0000256" key="5">
    <source>
        <dbReference type="ARBA" id="ARBA00022692"/>
    </source>
</evidence>
<dbReference type="PANTHER" id="PTHR32552:SF81">
    <property type="entry name" value="TONB-DEPENDENT OUTER MEMBRANE RECEPTOR"/>
    <property type="match status" value="1"/>
</dbReference>
<dbReference type="GO" id="GO:0006826">
    <property type="term" value="P:iron ion transport"/>
    <property type="evidence" value="ECO:0007669"/>
    <property type="project" value="UniProtKB-KW"/>
</dbReference>
<gene>
    <name evidence="14" type="ORF">JYP50_06385</name>
</gene>
<protein>
    <submittedName>
        <fullName evidence="14">TonB-dependent receptor plug domain-containing protein</fullName>
    </submittedName>
</protein>
<keyword evidence="8" id="KW-0798">TonB box</keyword>
<comment type="subcellular location">
    <subcellularLocation>
        <location evidence="1 11">Cell outer membrane</location>
        <topology evidence="1 11">Multi-pass membrane protein</topology>
    </subcellularLocation>
</comment>
<evidence type="ECO:0000313" key="14">
    <source>
        <dbReference type="EMBL" id="MBN7796207.1"/>
    </source>
</evidence>